<dbReference type="Gene3D" id="3.40.50.300">
    <property type="entry name" value="P-loop containing nucleotide triphosphate hydrolases"/>
    <property type="match status" value="1"/>
</dbReference>
<evidence type="ECO:0000313" key="1">
    <source>
        <dbReference type="EMBL" id="CAF4898603.1"/>
    </source>
</evidence>
<dbReference type="AlphaFoldDB" id="A0A8S3CR35"/>
<dbReference type="InterPro" id="IPR027417">
    <property type="entry name" value="P-loop_NTPase"/>
</dbReference>
<accession>A0A8S3CR35</accession>
<gene>
    <name evidence="1" type="ORF">GIL414_LOCUS51718</name>
</gene>
<name>A0A8S3CR35_9BILA</name>
<dbReference type="EMBL" id="CAJOBJ010175396">
    <property type="protein sequence ID" value="CAF4898603.1"/>
    <property type="molecule type" value="Genomic_DNA"/>
</dbReference>
<feature type="non-terminal residue" evidence="1">
    <location>
        <position position="1"/>
    </location>
</feature>
<reference evidence="1" key="1">
    <citation type="submission" date="2021-02" db="EMBL/GenBank/DDBJ databases">
        <authorList>
            <person name="Nowell W R."/>
        </authorList>
    </citation>
    <scope>NUCLEOTIDE SEQUENCE</scope>
</reference>
<evidence type="ECO:0000313" key="2">
    <source>
        <dbReference type="Proteomes" id="UP000681720"/>
    </source>
</evidence>
<dbReference type="SUPFAM" id="SSF52540">
    <property type="entry name" value="P-loop containing nucleoside triphosphate hydrolases"/>
    <property type="match status" value="1"/>
</dbReference>
<sequence length="104" mass="12441">YIKLHKNQKLIDLLDQLEFNQIIIFVKPVQRYYKEFKEFQKRILVVTNLFRIGRADHFGTKGLALTFISDESDATILNEVQRRVEMHFTESPYNIDAATYMEKR</sequence>
<comment type="caution">
    <text evidence="1">The sequence shown here is derived from an EMBL/GenBank/DDBJ whole genome shotgun (WGS) entry which is preliminary data.</text>
</comment>
<dbReference type="Proteomes" id="UP000681720">
    <property type="component" value="Unassembled WGS sequence"/>
</dbReference>
<proteinExistence type="predicted"/>
<protein>
    <submittedName>
        <fullName evidence="1">Uncharacterized protein</fullName>
    </submittedName>
</protein>
<organism evidence="1 2">
    <name type="scientific">Rotaria magnacalcarata</name>
    <dbReference type="NCBI Taxonomy" id="392030"/>
    <lineage>
        <taxon>Eukaryota</taxon>
        <taxon>Metazoa</taxon>
        <taxon>Spiralia</taxon>
        <taxon>Gnathifera</taxon>
        <taxon>Rotifera</taxon>
        <taxon>Eurotatoria</taxon>
        <taxon>Bdelloidea</taxon>
        <taxon>Philodinida</taxon>
        <taxon>Philodinidae</taxon>
        <taxon>Rotaria</taxon>
    </lineage>
</organism>